<sequence>MARLTFISLDNVPDLPRIPGDNGRQAILRVTGRNDSHGFWLPVEPEQDRLGPWDRMVQVVAGGGLLDFDVTLAQNHLIGAIFVGYRELTVDSDPARAALYARFTSKLRDVCTELLPTDDAEGRLRQVVEWLHDVLPENTFDAVLGYWKEEGPGAFGPGPGETTPDWIQQLHFNDDARKVFLRLEKASRLLATVPHGDELVQELAHKQNELVSRPVSRHRNPLDDVREMLAWVRRQVSEVRAMVGVAIVPWLRMSQDVYAEIMNV</sequence>
<name>A0A371DQB1_9APHY</name>
<keyword evidence="2" id="KW-1185">Reference proteome</keyword>
<evidence type="ECO:0000313" key="1">
    <source>
        <dbReference type="EMBL" id="RDX54694.1"/>
    </source>
</evidence>
<organism evidence="1 2">
    <name type="scientific">Lentinus brumalis</name>
    <dbReference type="NCBI Taxonomy" id="2498619"/>
    <lineage>
        <taxon>Eukaryota</taxon>
        <taxon>Fungi</taxon>
        <taxon>Dikarya</taxon>
        <taxon>Basidiomycota</taxon>
        <taxon>Agaricomycotina</taxon>
        <taxon>Agaricomycetes</taxon>
        <taxon>Polyporales</taxon>
        <taxon>Polyporaceae</taxon>
        <taxon>Lentinus</taxon>
    </lineage>
</organism>
<dbReference type="OrthoDB" id="2756251at2759"/>
<reference evidence="1 2" key="1">
    <citation type="journal article" date="2018" name="Biotechnol. Biofuels">
        <title>Integrative visual omics of the white-rot fungus Polyporus brumalis exposes the biotechnological potential of its oxidative enzymes for delignifying raw plant biomass.</title>
        <authorList>
            <person name="Miyauchi S."/>
            <person name="Rancon A."/>
            <person name="Drula E."/>
            <person name="Hage H."/>
            <person name="Chaduli D."/>
            <person name="Favel A."/>
            <person name="Grisel S."/>
            <person name="Henrissat B."/>
            <person name="Herpoel-Gimbert I."/>
            <person name="Ruiz-Duenas F.J."/>
            <person name="Chevret D."/>
            <person name="Hainaut M."/>
            <person name="Lin J."/>
            <person name="Wang M."/>
            <person name="Pangilinan J."/>
            <person name="Lipzen A."/>
            <person name="Lesage-Meessen L."/>
            <person name="Navarro D."/>
            <person name="Riley R."/>
            <person name="Grigoriev I.V."/>
            <person name="Zhou S."/>
            <person name="Raouche S."/>
            <person name="Rosso M.N."/>
        </authorList>
    </citation>
    <scope>NUCLEOTIDE SEQUENCE [LARGE SCALE GENOMIC DNA]</scope>
    <source>
        <strain evidence="1 2">BRFM 1820</strain>
    </source>
</reference>
<evidence type="ECO:0000313" key="2">
    <source>
        <dbReference type="Proteomes" id="UP000256964"/>
    </source>
</evidence>
<dbReference type="EMBL" id="KZ857384">
    <property type="protein sequence ID" value="RDX54694.1"/>
    <property type="molecule type" value="Genomic_DNA"/>
</dbReference>
<dbReference type="AlphaFoldDB" id="A0A371DQB1"/>
<dbReference type="Proteomes" id="UP000256964">
    <property type="component" value="Unassembled WGS sequence"/>
</dbReference>
<proteinExistence type="predicted"/>
<accession>A0A371DQB1</accession>
<gene>
    <name evidence="1" type="ORF">OH76DRAFT_1415430</name>
</gene>
<protein>
    <submittedName>
        <fullName evidence="1">Uncharacterized protein</fullName>
    </submittedName>
</protein>